<reference evidence="1 2" key="1">
    <citation type="submission" date="2022-09" db="EMBL/GenBank/DDBJ databases">
        <authorList>
            <person name="Palmer J.M."/>
        </authorList>
    </citation>
    <scope>NUCLEOTIDE SEQUENCE [LARGE SCALE GENOMIC DNA]</scope>
    <source>
        <strain evidence="1 2">DSM 7382</strain>
    </source>
</reference>
<gene>
    <name evidence="1" type="ORF">QCA50_011233</name>
</gene>
<proteinExistence type="predicted"/>
<keyword evidence="2" id="KW-1185">Reference proteome</keyword>
<sequence length="164" mass="18188">MASVEWHIICQTVPGGIILPHNKVHWSHYQELASNGTFLIPKTKQTINSDVQSVATTEHMVAEITKQLLPVIETKIETAIENAFQKFLPMLLASRPIPHSLPEVAAATLSPDITIPTLPQSPDLLQQHSPLISIRQSKAIALPDKSTWTEYHRTSRETSGPSYP</sequence>
<dbReference type="AlphaFoldDB" id="A0AAW0FWT6"/>
<dbReference type="Proteomes" id="UP001385951">
    <property type="component" value="Unassembled WGS sequence"/>
</dbReference>
<accession>A0AAW0FWT6</accession>
<evidence type="ECO:0000313" key="2">
    <source>
        <dbReference type="Proteomes" id="UP001385951"/>
    </source>
</evidence>
<dbReference type="EMBL" id="JASBNA010000020">
    <property type="protein sequence ID" value="KAK7685371.1"/>
    <property type="molecule type" value="Genomic_DNA"/>
</dbReference>
<protein>
    <submittedName>
        <fullName evidence="1">Uncharacterized protein</fullName>
    </submittedName>
</protein>
<organism evidence="1 2">
    <name type="scientific">Cerrena zonata</name>
    <dbReference type="NCBI Taxonomy" id="2478898"/>
    <lineage>
        <taxon>Eukaryota</taxon>
        <taxon>Fungi</taxon>
        <taxon>Dikarya</taxon>
        <taxon>Basidiomycota</taxon>
        <taxon>Agaricomycotina</taxon>
        <taxon>Agaricomycetes</taxon>
        <taxon>Polyporales</taxon>
        <taxon>Cerrenaceae</taxon>
        <taxon>Cerrena</taxon>
    </lineage>
</organism>
<comment type="caution">
    <text evidence="1">The sequence shown here is derived from an EMBL/GenBank/DDBJ whole genome shotgun (WGS) entry which is preliminary data.</text>
</comment>
<name>A0AAW0FWT6_9APHY</name>
<evidence type="ECO:0000313" key="1">
    <source>
        <dbReference type="EMBL" id="KAK7685371.1"/>
    </source>
</evidence>